<protein>
    <recommendedName>
        <fullName evidence="4">Lipoprotein</fullName>
    </recommendedName>
</protein>
<dbReference type="KEGG" id="sfiy:F0344_22745"/>
<evidence type="ECO:0008006" key="4">
    <source>
        <dbReference type="Google" id="ProtNLM"/>
    </source>
</evidence>
<keyword evidence="1" id="KW-0732">Signal</keyword>
<proteinExistence type="predicted"/>
<sequence>MGWVRARRLFAVAGLVLVLGAGGVACGSDEKVEEARFVGAGELCNGLFAGPLAKKVESVTGDTVFYNQGTKGLDNVVDALKRGYASGRSWATGAELCRLEPRGGGSRERGGLKFSMYAPQDVGDLRMPAGSELYTMGLQAEVGKGGASLYVECVSPQLKGSEETPLRILGGFGRGKSDTPDTREFRDTNLEILHAASLVVVNKLECENNAGLTEKPVLEPRT</sequence>
<evidence type="ECO:0000313" key="3">
    <source>
        <dbReference type="Proteomes" id="UP000515307"/>
    </source>
</evidence>
<name>A0A7G7BVL6_9ACTN</name>
<feature type="chain" id="PRO_5028924659" description="Lipoprotein" evidence="1">
    <location>
        <begin position="28"/>
        <end position="222"/>
    </location>
</feature>
<dbReference type="PROSITE" id="PS51257">
    <property type="entry name" value="PROKAR_LIPOPROTEIN"/>
    <property type="match status" value="1"/>
</dbReference>
<accession>A0A7G7BVL6</accession>
<dbReference type="Proteomes" id="UP000515307">
    <property type="component" value="Chromosome"/>
</dbReference>
<gene>
    <name evidence="2" type="ORF">F0344_22745</name>
</gene>
<keyword evidence="3" id="KW-1185">Reference proteome</keyword>
<evidence type="ECO:0000313" key="2">
    <source>
        <dbReference type="EMBL" id="QNE79381.1"/>
    </source>
</evidence>
<reference evidence="3" key="1">
    <citation type="submission" date="2019-10" db="EMBL/GenBank/DDBJ databases">
        <title>Antimicrobial potential of Antarctic Bacteria.</title>
        <authorList>
            <person name="Benaud N."/>
            <person name="Edwards R.J."/>
            <person name="Ferrari B.C."/>
        </authorList>
    </citation>
    <scope>NUCLEOTIDE SEQUENCE [LARGE SCALE GENOMIC DNA]</scope>
    <source>
        <strain evidence="3">NBSH44</strain>
    </source>
</reference>
<evidence type="ECO:0000256" key="1">
    <source>
        <dbReference type="SAM" id="SignalP"/>
    </source>
</evidence>
<dbReference type="AlphaFoldDB" id="A0A7G7BVL6"/>
<organism evidence="2 3">
    <name type="scientific">Streptomyces finlayi</name>
    <dbReference type="NCBI Taxonomy" id="67296"/>
    <lineage>
        <taxon>Bacteria</taxon>
        <taxon>Bacillati</taxon>
        <taxon>Actinomycetota</taxon>
        <taxon>Actinomycetes</taxon>
        <taxon>Kitasatosporales</taxon>
        <taxon>Streptomycetaceae</taxon>
        <taxon>Streptomyces</taxon>
    </lineage>
</organism>
<dbReference type="EMBL" id="CP045702">
    <property type="protein sequence ID" value="QNE79381.1"/>
    <property type="molecule type" value="Genomic_DNA"/>
</dbReference>
<feature type="signal peptide" evidence="1">
    <location>
        <begin position="1"/>
        <end position="27"/>
    </location>
</feature>